<comment type="caution">
    <text evidence="1">The sequence shown here is derived from an EMBL/GenBank/DDBJ whole genome shotgun (WGS) entry which is preliminary data.</text>
</comment>
<sequence length="136" mass="15681">MKKQLKKENQSEQAKQATKERVKIQSLLNFALCLQQMQPLSASQSDTRSLKFKEAIHSFHHLTFNYIQINVNMSIVLLKLTAAFVNKYTCSVCSAWNELSLNAQYLSCSRPLFAIQSINKFILQSDSLIYYIQVKQ</sequence>
<organism evidence="1 2">
    <name type="scientific">Halteria grandinella</name>
    <dbReference type="NCBI Taxonomy" id="5974"/>
    <lineage>
        <taxon>Eukaryota</taxon>
        <taxon>Sar</taxon>
        <taxon>Alveolata</taxon>
        <taxon>Ciliophora</taxon>
        <taxon>Intramacronucleata</taxon>
        <taxon>Spirotrichea</taxon>
        <taxon>Stichotrichia</taxon>
        <taxon>Sporadotrichida</taxon>
        <taxon>Halteriidae</taxon>
        <taxon>Halteria</taxon>
    </lineage>
</organism>
<gene>
    <name evidence="1" type="ORF">FGO68_gene3799</name>
</gene>
<proteinExistence type="predicted"/>
<evidence type="ECO:0000313" key="2">
    <source>
        <dbReference type="Proteomes" id="UP000785679"/>
    </source>
</evidence>
<dbReference type="Proteomes" id="UP000785679">
    <property type="component" value="Unassembled WGS sequence"/>
</dbReference>
<name>A0A8J8T9D0_HALGN</name>
<dbReference type="EMBL" id="RRYP01001050">
    <property type="protein sequence ID" value="TNV86480.1"/>
    <property type="molecule type" value="Genomic_DNA"/>
</dbReference>
<protein>
    <submittedName>
        <fullName evidence="1">Uncharacterized protein</fullName>
    </submittedName>
</protein>
<keyword evidence="2" id="KW-1185">Reference proteome</keyword>
<accession>A0A8J8T9D0</accession>
<evidence type="ECO:0000313" key="1">
    <source>
        <dbReference type="EMBL" id="TNV86480.1"/>
    </source>
</evidence>
<dbReference type="AlphaFoldDB" id="A0A8J8T9D0"/>
<reference evidence="1" key="1">
    <citation type="submission" date="2019-06" db="EMBL/GenBank/DDBJ databases">
        <authorList>
            <person name="Zheng W."/>
        </authorList>
    </citation>
    <scope>NUCLEOTIDE SEQUENCE</scope>
    <source>
        <strain evidence="1">QDHG01</strain>
    </source>
</reference>